<feature type="compositionally biased region" description="Basic and acidic residues" evidence="1">
    <location>
        <begin position="114"/>
        <end position="125"/>
    </location>
</feature>
<evidence type="ECO:0000256" key="1">
    <source>
        <dbReference type="SAM" id="MobiDB-lite"/>
    </source>
</evidence>
<reference evidence="2 3" key="1">
    <citation type="journal article" date="2019" name="Sci. Rep.">
        <title>Orb-weaving spider Araneus ventricosus genome elucidates the spidroin gene catalogue.</title>
        <authorList>
            <person name="Kono N."/>
            <person name="Nakamura H."/>
            <person name="Ohtoshi R."/>
            <person name="Moran D.A.P."/>
            <person name="Shinohara A."/>
            <person name="Yoshida Y."/>
            <person name="Fujiwara M."/>
            <person name="Mori M."/>
            <person name="Tomita M."/>
            <person name="Arakawa K."/>
        </authorList>
    </citation>
    <scope>NUCLEOTIDE SEQUENCE [LARGE SCALE GENOMIC DNA]</scope>
</reference>
<keyword evidence="3" id="KW-1185">Reference proteome</keyword>
<dbReference type="Proteomes" id="UP000499080">
    <property type="component" value="Unassembled WGS sequence"/>
</dbReference>
<organism evidence="2 3">
    <name type="scientific">Araneus ventricosus</name>
    <name type="common">Orbweaver spider</name>
    <name type="synonym">Epeira ventricosa</name>
    <dbReference type="NCBI Taxonomy" id="182803"/>
    <lineage>
        <taxon>Eukaryota</taxon>
        <taxon>Metazoa</taxon>
        <taxon>Ecdysozoa</taxon>
        <taxon>Arthropoda</taxon>
        <taxon>Chelicerata</taxon>
        <taxon>Arachnida</taxon>
        <taxon>Araneae</taxon>
        <taxon>Araneomorphae</taxon>
        <taxon>Entelegynae</taxon>
        <taxon>Araneoidea</taxon>
        <taxon>Araneidae</taxon>
        <taxon>Araneus</taxon>
    </lineage>
</organism>
<dbReference type="AlphaFoldDB" id="A0A4Y2IIY2"/>
<evidence type="ECO:0000313" key="2">
    <source>
        <dbReference type="EMBL" id="GBM77229.1"/>
    </source>
</evidence>
<gene>
    <name evidence="2" type="ORF">AVEN_231241_1</name>
</gene>
<evidence type="ECO:0000313" key="3">
    <source>
        <dbReference type="Proteomes" id="UP000499080"/>
    </source>
</evidence>
<feature type="region of interest" description="Disordered" evidence="1">
    <location>
        <begin position="103"/>
        <end position="125"/>
    </location>
</feature>
<comment type="caution">
    <text evidence="2">The sequence shown here is derived from an EMBL/GenBank/DDBJ whole genome shotgun (WGS) entry which is preliminary data.</text>
</comment>
<proteinExistence type="predicted"/>
<accession>A0A4Y2IIY2</accession>
<dbReference type="EMBL" id="BGPR01002676">
    <property type="protein sequence ID" value="GBM77229.1"/>
    <property type="molecule type" value="Genomic_DNA"/>
</dbReference>
<name>A0A4Y2IIY2_ARAVE</name>
<protein>
    <submittedName>
        <fullName evidence="2">Uncharacterized protein</fullName>
    </submittedName>
</protein>
<sequence length="125" mass="14261">MVILNIVTKIALWVYDGNSPTSRIMGNKGLFTNIQKDTKHSLASWSLDDWVATMRIRVLWSVAKQPSPAYALQEELRLVIGEHHHTELSGEARIVVLSRAISHRRTADAPPPQRDARESQIRKRR</sequence>